<dbReference type="PANTHER" id="PTHR17630">
    <property type="entry name" value="DIENELACTONE HYDROLASE"/>
    <property type="match status" value="1"/>
</dbReference>
<comment type="caution">
    <text evidence="2">The sequence shown here is derived from an EMBL/GenBank/DDBJ whole genome shotgun (WGS) entry which is preliminary data.</text>
</comment>
<dbReference type="Proteomes" id="UP001310594">
    <property type="component" value="Unassembled WGS sequence"/>
</dbReference>
<name>A0AAN7ZQ08_9PEZI</name>
<gene>
    <name evidence="2" type="ORF">LTR97_002108</name>
</gene>
<organism evidence="2 3">
    <name type="scientific">Elasticomyces elasticus</name>
    <dbReference type="NCBI Taxonomy" id="574655"/>
    <lineage>
        <taxon>Eukaryota</taxon>
        <taxon>Fungi</taxon>
        <taxon>Dikarya</taxon>
        <taxon>Ascomycota</taxon>
        <taxon>Pezizomycotina</taxon>
        <taxon>Dothideomycetes</taxon>
        <taxon>Dothideomycetidae</taxon>
        <taxon>Mycosphaerellales</taxon>
        <taxon>Teratosphaeriaceae</taxon>
        <taxon>Elasticomyces</taxon>
    </lineage>
</organism>
<proteinExistence type="predicted"/>
<dbReference type="InterPro" id="IPR029058">
    <property type="entry name" value="AB_hydrolase_fold"/>
</dbReference>
<sequence length="280" mass="31336">MDSGQTEQVDRTIEVTDAANNADKEIARPSGVCCMEGTLHVGEPRGTTMTIAGVETYVVEPPSGKGNGHILLYFPDVWGFFNNGFLVMDGFANAGYLTLGLDYFRGDPVWRHRKDRTDTTTDKGFDYEAWKAKHMAFSDEAVPRWIAEVQAKYGNVGAKYACVGYCYGAPYVCNSLAKGGACTAGAFAHLAFLKESHFYNLAKPLFLSCSEIDHTFPNEFRNRAVDIMQAQGKIFQVQLFHGVEHGFALRGNIDNPYERYTKEQSLKGIVEWFDFWLSRN</sequence>
<evidence type="ECO:0000313" key="3">
    <source>
        <dbReference type="Proteomes" id="UP001310594"/>
    </source>
</evidence>
<evidence type="ECO:0000259" key="1">
    <source>
        <dbReference type="Pfam" id="PF01738"/>
    </source>
</evidence>
<reference evidence="2" key="1">
    <citation type="submission" date="2023-08" db="EMBL/GenBank/DDBJ databases">
        <title>Black Yeasts Isolated from many extreme environments.</title>
        <authorList>
            <person name="Coleine C."/>
            <person name="Stajich J.E."/>
            <person name="Selbmann L."/>
        </authorList>
    </citation>
    <scope>NUCLEOTIDE SEQUENCE</scope>
    <source>
        <strain evidence="2">CCFEE 5810</strain>
    </source>
</reference>
<feature type="domain" description="Dienelactone hydrolase" evidence="1">
    <location>
        <begin position="55"/>
        <end position="274"/>
    </location>
</feature>
<dbReference type="InterPro" id="IPR002925">
    <property type="entry name" value="Dienelactn_hydro"/>
</dbReference>
<dbReference type="Gene3D" id="3.40.50.1820">
    <property type="entry name" value="alpha/beta hydrolase"/>
    <property type="match status" value="1"/>
</dbReference>
<protein>
    <recommendedName>
        <fullName evidence="1">Dienelactone hydrolase domain-containing protein</fullName>
    </recommendedName>
</protein>
<dbReference type="PANTHER" id="PTHR17630:SF44">
    <property type="entry name" value="PROTEIN AIM2"/>
    <property type="match status" value="1"/>
</dbReference>
<dbReference type="Pfam" id="PF01738">
    <property type="entry name" value="DLH"/>
    <property type="match status" value="1"/>
</dbReference>
<accession>A0AAN7ZQ08</accession>
<dbReference type="EMBL" id="JAVRQU010000003">
    <property type="protein sequence ID" value="KAK5704994.1"/>
    <property type="molecule type" value="Genomic_DNA"/>
</dbReference>
<dbReference type="AlphaFoldDB" id="A0AAN7ZQ08"/>
<evidence type="ECO:0000313" key="2">
    <source>
        <dbReference type="EMBL" id="KAK5704994.1"/>
    </source>
</evidence>
<dbReference type="SUPFAM" id="SSF53474">
    <property type="entry name" value="alpha/beta-Hydrolases"/>
    <property type="match status" value="1"/>
</dbReference>
<dbReference type="GO" id="GO:0016787">
    <property type="term" value="F:hydrolase activity"/>
    <property type="evidence" value="ECO:0007669"/>
    <property type="project" value="InterPro"/>
</dbReference>